<feature type="transmembrane region" description="Helical" evidence="1">
    <location>
        <begin position="12"/>
        <end position="35"/>
    </location>
</feature>
<feature type="non-terminal residue" evidence="2">
    <location>
        <position position="126"/>
    </location>
</feature>
<gene>
    <name evidence="2" type="ORF">L9F63_014410</name>
</gene>
<protein>
    <submittedName>
        <fullName evidence="2">Uncharacterized protein</fullName>
    </submittedName>
</protein>
<keyword evidence="1" id="KW-0812">Transmembrane</keyword>
<comment type="caution">
    <text evidence="2">The sequence shown here is derived from an EMBL/GenBank/DDBJ whole genome shotgun (WGS) entry which is preliminary data.</text>
</comment>
<name>A0AAD8A807_DIPPU</name>
<evidence type="ECO:0000256" key="1">
    <source>
        <dbReference type="SAM" id="Phobius"/>
    </source>
</evidence>
<reference evidence="2" key="2">
    <citation type="submission" date="2023-05" db="EMBL/GenBank/DDBJ databases">
        <authorList>
            <person name="Fouks B."/>
        </authorList>
    </citation>
    <scope>NUCLEOTIDE SEQUENCE</scope>
    <source>
        <strain evidence="2">Stay&amp;Tobe</strain>
        <tissue evidence="2">Testes</tissue>
    </source>
</reference>
<sequence>FYLFKKFPKLYIFPTATCLPVFIGFYCIFIVPSMIILPEGSNVKHELRETKHLNILNVFSYFVLFLTLFINILLSRQGIFIIQLCLLTFYENKIIRIFFITLLTNIINHVLVNTFKNFVIKIEFTK</sequence>
<keyword evidence="1" id="KW-1133">Transmembrane helix</keyword>
<reference evidence="2" key="1">
    <citation type="journal article" date="2023" name="IScience">
        <title>Live-bearing cockroach genome reveals convergent evolutionary mechanisms linked to viviparity in insects and beyond.</title>
        <authorList>
            <person name="Fouks B."/>
            <person name="Harrison M.C."/>
            <person name="Mikhailova A.A."/>
            <person name="Marchal E."/>
            <person name="English S."/>
            <person name="Carruthers M."/>
            <person name="Jennings E.C."/>
            <person name="Chiamaka E.L."/>
            <person name="Frigard R.A."/>
            <person name="Pippel M."/>
            <person name="Attardo G.M."/>
            <person name="Benoit J.B."/>
            <person name="Bornberg-Bauer E."/>
            <person name="Tobe S.S."/>
        </authorList>
    </citation>
    <scope>NUCLEOTIDE SEQUENCE</scope>
    <source>
        <strain evidence="2">Stay&amp;Tobe</strain>
    </source>
</reference>
<keyword evidence="3" id="KW-1185">Reference proteome</keyword>
<accession>A0AAD8A807</accession>
<proteinExistence type="predicted"/>
<feature type="transmembrane region" description="Helical" evidence="1">
    <location>
        <begin position="55"/>
        <end position="74"/>
    </location>
</feature>
<feature type="non-terminal residue" evidence="2">
    <location>
        <position position="1"/>
    </location>
</feature>
<evidence type="ECO:0000313" key="2">
    <source>
        <dbReference type="EMBL" id="KAJ9594154.1"/>
    </source>
</evidence>
<organism evidence="2 3">
    <name type="scientific">Diploptera punctata</name>
    <name type="common">Pacific beetle cockroach</name>
    <dbReference type="NCBI Taxonomy" id="6984"/>
    <lineage>
        <taxon>Eukaryota</taxon>
        <taxon>Metazoa</taxon>
        <taxon>Ecdysozoa</taxon>
        <taxon>Arthropoda</taxon>
        <taxon>Hexapoda</taxon>
        <taxon>Insecta</taxon>
        <taxon>Pterygota</taxon>
        <taxon>Neoptera</taxon>
        <taxon>Polyneoptera</taxon>
        <taxon>Dictyoptera</taxon>
        <taxon>Blattodea</taxon>
        <taxon>Blaberoidea</taxon>
        <taxon>Blaberidae</taxon>
        <taxon>Diplopterinae</taxon>
        <taxon>Diploptera</taxon>
    </lineage>
</organism>
<dbReference type="EMBL" id="JASPKZ010003066">
    <property type="protein sequence ID" value="KAJ9594154.1"/>
    <property type="molecule type" value="Genomic_DNA"/>
</dbReference>
<dbReference type="AlphaFoldDB" id="A0AAD8A807"/>
<dbReference type="Proteomes" id="UP001233999">
    <property type="component" value="Unassembled WGS sequence"/>
</dbReference>
<evidence type="ECO:0000313" key="3">
    <source>
        <dbReference type="Proteomes" id="UP001233999"/>
    </source>
</evidence>
<keyword evidence="1" id="KW-0472">Membrane</keyword>
<feature type="transmembrane region" description="Helical" evidence="1">
    <location>
        <begin position="94"/>
        <end position="112"/>
    </location>
</feature>